<evidence type="ECO:0000313" key="2">
    <source>
        <dbReference type="Proteomes" id="UP001221898"/>
    </source>
</evidence>
<comment type="caution">
    <text evidence="1">The sequence shown here is derived from an EMBL/GenBank/DDBJ whole genome shotgun (WGS) entry which is preliminary data.</text>
</comment>
<dbReference type="EMBL" id="JAINUG010000304">
    <property type="protein sequence ID" value="KAJ8379013.1"/>
    <property type="molecule type" value="Genomic_DNA"/>
</dbReference>
<organism evidence="1 2">
    <name type="scientific">Aldrovandia affinis</name>
    <dbReference type="NCBI Taxonomy" id="143900"/>
    <lineage>
        <taxon>Eukaryota</taxon>
        <taxon>Metazoa</taxon>
        <taxon>Chordata</taxon>
        <taxon>Craniata</taxon>
        <taxon>Vertebrata</taxon>
        <taxon>Euteleostomi</taxon>
        <taxon>Actinopterygii</taxon>
        <taxon>Neopterygii</taxon>
        <taxon>Teleostei</taxon>
        <taxon>Notacanthiformes</taxon>
        <taxon>Halosauridae</taxon>
        <taxon>Aldrovandia</taxon>
    </lineage>
</organism>
<accession>A0AAD7W4H2</accession>
<dbReference type="Proteomes" id="UP001221898">
    <property type="component" value="Unassembled WGS sequence"/>
</dbReference>
<reference evidence="1" key="1">
    <citation type="journal article" date="2023" name="Science">
        <title>Genome structures resolve the early diversification of teleost fishes.</title>
        <authorList>
            <person name="Parey E."/>
            <person name="Louis A."/>
            <person name="Montfort J."/>
            <person name="Bouchez O."/>
            <person name="Roques C."/>
            <person name="Iampietro C."/>
            <person name="Lluch J."/>
            <person name="Castinel A."/>
            <person name="Donnadieu C."/>
            <person name="Desvignes T."/>
            <person name="Floi Bucao C."/>
            <person name="Jouanno E."/>
            <person name="Wen M."/>
            <person name="Mejri S."/>
            <person name="Dirks R."/>
            <person name="Jansen H."/>
            <person name="Henkel C."/>
            <person name="Chen W.J."/>
            <person name="Zahm M."/>
            <person name="Cabau C."/>
            <person name="Klopp C."/>
            <person name="Thompson A.W."/>
            <person name="Robinson-Rechavi M."/>
            <person name="Braasch I."/>
            <person name="Lecointre G."/>
            <person name="Bobe J."/>
            <person name="Postlethwait J.H."/>
            <person name="Berthelot C."/>
            <person name="Roest Crollius H."/>
            <person name="Guiguen Y."/>
        </authorList>
    </citation>
    <scope>NUCLEOTIDE SEQUENCE</scope>
    <source>
        <strain evidence="1">NC1722</strain>
    </source>
</reference>
<sequence length="98" mass="10667">MPSRRLLIDPESTPTRWMCLAEAAQRPAFGLWSGGAGGGGGGETQTSLRHCQCGAGGHLLGPGMLIQRPWSSLRAQTLYRNTCHLSQNRRPLLPPCWK</sequence>
<keyword evidence="2" id="KW-1185">Reference proteome</keyword>
<dbReference type="AlphaFoldDB" id="A0AAD7W4H2"/>
<gene>
    <name evidence="1" type="ORF">AAFF_G00232420</name>
</gene>
<protein>
    <submittedName>
        <fullName evidence="1">Uncharacterized protein</fullName>
    </submittedName>
</protein>
<evidence type="ECO:0000313" key="1">
    <source>
        <dbReference type="EMBL" id="KAJ8379013.1"/>
    </source>
</evidence>
<name>A0AAD7W4H2_9TELE</name>
<proteinExistence type="predicted"/>